<evidence type="ECO:0000259" key="3">
    <source>
        <dbReference type="PROSITE" id="PS51186"/>
    </source>
</evidence>
<sequence>MITIAIERVINELQIDELTKQLSDMRPREYWEQCLQEIAENKRVTVIAKIDDTIVGYGHLLMNSYYPYFAEHNIPEINDMGVVPDYRRRGIANLMMDELENTARQRGSRVGIGVGLYRDYGNAQRIYCKRGYVLDGRGIQYANQDVEPGSMVRVDDDLLLYLIKEL</sequence>
<dbReference type="SUPFAM" id="SSF55729">
    <property type="entry name" value="Acyl-CoA N-acyltransferases (Nat)"/>
    <property type="match status" value="1"/>
</dbReference>
<dbReference type="Pfam" id="PF00583">
    <property type="entry name" value="Acetyltransf_1"/>
    <property type="match status" value="1"/>
</dbReference>
<evidence type="ECO:0000313" key="5">
    <source>
        <dbReference type="Proteomes" id="UP000609346"/>
    </source>
</evidence>
<keyword evidence="2" id="KW-0012">Acyltransferase</keyword>
<proteinExistence type="predicted"/>
<reference evidence="4 5" key="1">
    <citation type="submission" date="2020-09" db="EMBL/GenBank/DDBJ databases">
        <title>Paenibacillus sp. strain PR3 16S rRNA gene Genome sequencing and assembly.</title>
        <authorList>
            <person name="Kim J."/>
        </authorList>
    </citation>
    <scope>NUCLEOTIDE SEQUENCE [LARGE SCALE GENOMIC DNA]</scope>
    <source>
        <strain evidence="4 5">PR3</strain>
    </source>
</reference>
<dbReference type="InterPro" id="IPR050680">
    <property type="entry name" value="YpeA/RimI_acetyltransf"/>
</dbReference>
<evidence type="ECO:0000256" key="1">
    <source>
        <dbReference type="ARBA" id="ARBA00022679"/>
    </source>
</evidence>
<dbReference type="PANTHER" id="PTHR43420">
    <property type="entry name" value="ACETYLTRANSFERASE"/>
    <property type="match status" value="1"/>
</dbReference>
<protein>
    <submittedName>
        <fullName evidence="4">GNAT family N-acetyltransferase</fullName>
    </submittedName>
</protein>
<keyword evidence="1" id="KW-0808">Transferase</keyword>
<dbReference type="CDD" id="cd04301">
    <property type="entry name" value="NAT_SF"/>
    <property type="match status" value="1"/>
</dbReference>
<evidence type="ECO:0000313" key="4">
    <source>
        <dbReference type="EMBL" id="MBD3922288.1"/>
    </source>
</evidence>
<dbReference type="RefSeq" id="WP_191206587.1">
    <property type="nucleotide sequence ID" value="NZ_JACXZA010000008.1"/>
</dbReference>
<dbReference type="PROSITE" id="PS51186">
    <property type="entry name" value="GNAT"/>
    <property type="match status" value="1"/>
</dbReference>
<dbReference type="Gene3D" id="3.40.630.30">
    <property type="match status" value="1"/>
</dbReference>
<organism evidence="4 5">
    <name type="scientific">Paenibacillus terricola</name>
    <dbReference type="NCBI Taxonomy" id="2763503"/>
    <lineage>
        <taxon>Bacteria</taxon>
        <taxon>Bacillati</taxon>
        <taxon>Bacillota</taxon>
        <taxon>Bacilli</taxon>
        <taxon>Bacillales</taxon>
        <taxon>Paenibacillaceae</taxon>
        <taxon>Paenibacillus</taxon>
    </lineage>
</organism>
<accession>A0ABR8N295</accession>
<name>A0ABR8N295_9BACL</name>
<dbReference type="EMBL" id="JACXZA010000008">
    <property type="protein sequence ID" value="MBD3922288.1"/>
    <property type="molecule type" value="Genomic_DNA"/>
</dbReference>
<dbReference type="PANTHER" id="PTHR43420:SF52">
    <property type="entry name" value="N-ACETYLTRANSFERASE YODP"/>
    <property type="match status" value="1"/>
</dbReference>
<gene>
    <name evidence="4" type="ORF">H8B09_26265</name>
</gene>
<feature type="domain" description="N-acetyltransferase" evidence="3">
    <location>
        <begin position="5"/>
        <end position="153"/>
    </location>
</feature>
<comment type="caution">
    <text evidence="4">The sequence shown here is derived from an EMBL/GenBank/DDBJ whole genome shotgun (WGS) entry which is preliminary data.</text>
</comment>
<dbReference type="InterPro" id="IPR000182">
    <property type="entry name" value="GNAT_dom"/>
</dbReference>
<evidence type="ECO:0000256" key="2">
    <source>
        <dbReference type="ARBA" id="ARBA00023315"/>
    </source>
</evidence>
<dbReference type="Proteomes" id="UP000609346">
    <property type="component" value="Unassembled WGS sequence"/>
</dbReference>
<keyword evidence="5" id="KW-1185">Reference proteome</keyword>
<dbReference type="InterPro" id="IPR016181">
    <property type="entry name" value="Acyl_CoA_acyltransferase"/>
</dbReference>